<gene>
    <name evidence="2" type="ordered locus">Metho_2655</name>
</gene>
<geneLocation type="plasmid" evidence="2 3">
    <name>pMETHO01</name>
</geneLocation>
<reference evidence="3" key="1">
    <citation type="submission" date="2012-02" db="EMBL/GenBank/DDBJ databases">
        <title>Complete sequence of plasmid of Methanomethylovorans hollandica DSM 15978.</title>
        <authorList>
            <person name="Lucas S."/>
            <person name="Copeland A."/>
            <person name="Lapidus A."/>
            <person name="Glavina del Rio T."/>
            <person name="Dalin E."/>
            <person name="Tice H."/>
            <person name="Bruce D."/>
            <person name="Goodwin L."/>
            <person name="Pitluck S."/>
            <person name="Peters L."/>
            <person name="Mikhailova N."/>
            <person name="Held B."/>
            <person name="Kyrpides N."/>
            <person name="Mavromatis K."/>
            <person name="Ivanova N."/>
            <person name="Brettin T."/>
            <person name="Detter J.C."/>
            <person name="Han C."/>
            <person name="Larimer F."/>
            <person name="Land M."/>
            <person name="Hauser L."/>
            <person name="Markowitz V."/>
            <person name="Cheng J.-F."/>
            <person name="Hugenholtz P."/>
            <person name="Woyke T."/>
            <person name="Wu D."/>
            <person name="Spring S."/>
            <person name="Schroeder M."/>
            <person name="Brambilla E."/>
            <person name="Klenk H.-P."/>
            <person name="Eisen J.A."/>
        </authorList>
    </citation>
    <scope>NUCLEOTIDE SEQUENCE [LARGE SCALE GENOMIC DNA]</scope>
    <source>
        <strain evidence="3">DSM 15978 / NBRC 107637 / DMS1</strain>
        <plasmid evidence="3">Plasmid pMETHO01</plasmid>
    </source>
</reference>
<evidence type="ECO:0000313" key="3">
    <source>
        <dbReference type="Proteomes" id="UP000010866"/>
    </source>
</evidence>
<dbReference type="PANTHER" id="PTHR42759">
    <property type="entry name" value="MOXR FAMILY PROTEIN"/>
    <property type="match status" value="1"/>
</dbReference>
<feature type="domain" description="ChlI/MoxR AAA lid" evidence="1">
    <location>
        <begin position="307"/>
        <end position="345"/>
    </location>
</feature>
<keyword evidence="3" id="KW-1185">Reference proteome</keyword>
<dbReference type="KEGG" id="mhz:Metho_2655"/>
<organism evidence="2 3">
    <name type="scientific">Methanomethylovorans hollandica (strain DSM 15978 / NBRC 107637 / DMS1)</name>
    <dbReference type="NCBI Taxonomy" id="867904"/>
    <lineage>
        <taxon>Archaea</taxon>
        <taxon>Methanobacteriati</taxon>
        <taxon>Methanobacteriota</taxon>
        <taxon>Stenosarchaea group</taxon>
        <taxon>Methanomicrobia</taxon>
        <taxon>Methanosarcinales</taxon>
        <taxon>Methanosarcinaceae</taxon>
        <taxon>Methanomethylovorans</taxon>
    </lineage>
</organism>
<dbReference type="GeneID" id="14401617"/>
<dbReference type="Pfam" id="PF17863">
    <property type="entry name" value="AAA_lid_2"/>
    <property type="match status" value="1"/>
</dbReference>
<evidence type="ECO:0000313" key="2">
    <source>
        <dbReference type="EMBL" id="AGB50785.1"/>
    </source>
</evidence>
<keyword evidence="2" id="KW-0614">Plasmid</keyword>
<dbReference type="InterPro" id="IPR027417">
    <property type="entry name" value="P-loop_NTPase"/>
</dbReference>
<dbReference type="EMBL" id="CP003363">
    <property type="protein sequence ID" value="AGB50785.1"/>
    <property type="molecule type" value="Genomic_DNA"/>
</dbReference>
<protein>
    <submittedName>
        <fullName evidence="2">MoxR-like ATPase</fullName>
    </submittedName>
</protein>
<evidence type="ECO:0000259" key="1">
    <source>
        <dbReference type="Pfam" id="PF17863"/>
    </source>
</evidence>
<dbReference type="SUPFAM" id="SSF52540">
    <property type="entry name" value="P-loop containing nucleoside triphosphate hydrolases"/>
    <property type="match status" value="1"/>
</dbReference>
<dbReference type="InterPro" id="IPR041628">
    <property type="entry name" value="ChlI/MoxR_AAA_lid"/>
</dbReference>
<dbReference type="Gene3D" id="1.10.8.80">
    <property type="entry name" value="Magnesium chelatase subunit I, C-Terminal domain"/>
    <property type="match status" value="1"/>
</dbReference>
<dbReference type="InterPro" id="IPR050764">
    <property type="entry name" value="CbbQ/NirQ/NorQ/GpvN"/>
</dbReference>
<dbReference type="Proteomes" id="UP000010866">
    <property type="component" value="Plasmid pMETHO01"/>
</dbReference>
<dbReference type="PANTHER" id="PTHR42759:SF1">
    <property type="entry name" value="MAGNESIUM-CHELATASE SUBUNIT CHLD"/>
    <property type="match status" value="1"/>
</dbReference>
<dbReference type="AlphaFoldDB" id="L0L1J9"/>
<accession>L0L1J9</accession>
<name>L0L1J9_METHD</name>
<dbReference type="HOGENOM" id="CLU_468240_0_0_2"/>
<dbReference type="Gene3D" id="3.40.50.300">
    <property type="entry name" value="P-loop containing nucleotide triphosphate hydrolases"/>
    <property type="match status" value="1"/>
</dbReference>
<proteinExistence type="predicted"/>
<sequence length="582" mass="67079">MEPSFIHHETVLAGLKEIFNGKTKESVTIFDPSIKTMLCLIPLTENGITLLEGIMGIGKGVSTRAIQKVFFKDQKIGLLQCDPDKRQEESLYETAVTSNTHYNYDKSGQLTNTQQEYDFDPRAMDFVTQPIKFVNEANRASKSLQDTLLRLFQEQELEYKGKIFRSPNPSITIFDQNPVHMQNDGRRLEPALEDRIDVKIPMCAPSLFTIIATQTIKTSDKTAAELPSLLSYVQMTEIYEDIRKVHIKSEDIYLLSAITQLFFACKHRRDIANEIYNENINCKACSFDNGLCAHVKYPIGQRFIESILKFSKTKAWLEKRDTVSIDDIMFIMPYALNHRITLQPETMSKYVDAHTWIVEYAIPKVEQQKQHCLDILSKYQQAIAKPASSIIEEMFKYSRQNMLYLNTLIDILRIYANTSTRDLEDVMSILETQPKDDDFQLLEQRIKSSQTFAMPTDKKPDIQVICDTLSTMVPMRNYEKILSNRESIETLLKKYNERKEKTFKFDKEVFSKQVFPEFVNLGTTKNKTNIQESLTTDVSFTMLSTTITITHQNDIVMVNLKSEKPDSMTKITSILEDIPAYA</sequence>
<dbReference type="RefSeq" id="WP_015313917.1">
    <property type="nucleotide sequence ID" value="NC_019972.1"/>
</dbReference>